<dbReference type="RefSeq" id="WP_123426135.1">
    <property type="nucleotide sequence ID" value="NZ_MOBJ01000010.1"/>
</dbReference>
<name>A0A423H4G3_9PSED</name>
<gene>
    <name evidence="1" type="ORF">BK659_16185</name>
</gene>
<comment type="caution">
    <text evidence="1">The sequence shown here is derived from an EMBL/GenBank/DDBJ whole genome shotgun (WGS) entry which is preliminary data.</text>
</comment>
<dbReference type="Proteomes" id="UP000286071">
    <property type="component" value="Unassembled WGS sequence"/>
</dbReference>
<evidence type="ECO:0000313" key="2">
    <source>
        <dbReference type="Proteomes" id="UP000286071"/>
    </source>
</evidence>
<dbReference type="EMBL" id="MOBJ01000010">
    <property type="protein sequence ID" value="RON08100.1"/>
    <property type="molecule type" value="Genomic_DNA"/>
</dbReference>
<dbReference type="AlphaFoldDB" id="A0A423H4G3"/>
<protein>
    <submittedName>
        <fullName evidence="1">Uncharacterized protein</fullName>
    </submittedName>
</protein>
<evidence type="ECO:0000313" key="1">
    <source>
        <dbReference type="EMBL" id="RON08100.1"/>
    </source>
</evidence>
<organism evidence="1 2">
    <name type="scientific">Pseudomonas brassicacearum</name>
    <dbReference type="NCBI Taxonomy" id="930166"/>
    <lineage>
        <taxon>Bacteria</taxon>
        <taxon>Pseudomonadati</taxon>
        <taxon>Pseudomonadota</taxon>
        <taxon>Gammaproteobacteria</taxon>
        <taxon>Pseudomonadales</taxon>
        <taxon>Pseudomonadaceae</taxon>
        <taxon>Pseudomonas</taxon>
    </lineage>
</organism>
<proteinExistence type="predicted"/>
<reference evidence="1 2" key="1">
    <citation type="submission" date="2016-10" db="EMBL/GenBank/DDBJ databases">
        <title>Comparative genome analysis of multiple Pseudomonas spp. focuses on biocontrol and plant growth promoting traits.</title>
        <authorList>
            <person name="Tao X.-Y."/>
            <person name="Taylor C.G."/>
        </authorList>
    </citation>
    <scope>NUCLEOTIDE SEQUENCE [LARGE SCALE GENOMIC DNA]</scope>
    <source>
        <strain evidence="1 2">48H11</strain>
    </source>
</reference>
<sequence>MNKAMTEKKHIKNAIKMMAPSYVTNPRMCTWLGPKLHYLTPEQKMSKVLRTSPPQKKLK</sequence>
<accession>A0A423H4G3</accession>